<dbReference type="InParanoid" id="A0A3A9J6V2"/>
<evidence type="ECO:0008006" key="5">
    <source>
        <dbReference type="Google" id="ProtNLM"/>
    </source>
</evidence>
<dbReference type="Proteomes" id="UP000278036">
    <property type="component" value="Unassembled WGS sequence"/>
</dbReference>
<dbReference type="EMBL" id="RFLX01000061">
    <property type="protein sequence ID" value="RMI15353.1"/>
    <property type="molecule type" value="Genomic_DNA"/>
</dbReference>
<dbReference type="EMBL" id="RAQU01000176">
    <property type="protein sequence ID" value="RKK02182.1"/>
    <property type="molecule type" value="Genomic_DNA"/>
</dbReference>
<comment type="caution">
    <text evidence="1">The sequence shown here is derived from an EMBL/GenBank/DDBJ whole genome shotgun (WGS) entry which is preliminary data.</text>
</comment>
<evidence type="ECO:0000313" key="3">
    <source>
        <dbReference type="Proteomes" id="UP000274097"/>
    </source>
</evidence>
<organism evidence="1 4">
    <name type="scientific">Teichococcus wenyumeiae</name>
    <dbReference type="NCBI Taxonomy" id="2478470"/>
    <lineage>
        <taxon>Bacteria</taxon>
        <taxon>Pseudomonadati</taxon>
        <taxon>Pseudomonadota</taxon>
        <taxon>Alphaproteobacteria</taxon>
        <taxon>Acetobacterales</taxon>
        <taxon>Roseomonadaceae</taxon>
        <taxon>Roseomonas</taxon>
    </lineage>
</organism>
<reference evidence="1 4" key="1">
    <citation type="submission" date="2018-09" db="EMBL/GenBank/DDBJ databases">
        <title>Roseomonas sp. nov., isolated from feces of Tibetan antelopes in the Qinghai-Tibet plateau, China.</title>
        <authorList>
            <person name="Tian Z."/>
        </authorList>
    </citation>
    <scope>NUCLEOTIDE SEQUENCE [LARGE SCALE GENOMIC DNA]</scope>
    <source>
        <strain evidence="2 3">Z23</strain>
        <strain evidence="1 4">Z24</strain>
    </source>
</reference>
<keyword evidence="3" id="KW-1185">Reference proteome</keyword>
<protein>
    <recommendedName>
        <fullName evidence="5">Integrase</fullName>
    </recommendedName>
</protein>
<gene>
    <name evidence="1" type="ORF">D6Z83_21055</name>
    <name evidence="2" type="ORF">EBE87_26120</name>
</gene>
<accession>A0A3A9J6V2</accession>
<evidence type="ECO:0000313" key="1">
    <source>
        <dbReference type="EMBL" id="RKK02182.1"/>
    </source>
</evidence>
<evidence type="ECO:0000313" key="2">
    <source>
        <dbReference type="EMBL" id="RMI15353.1"/>
    </source>
</evidence>
<evidence type="ECO:0000313" key="4">
    <source>
        <dbReference type="Proteomes" id="UP000278036"/>
    </source>
</evidence>
<sequence length="59" mass="6994">MDPEEVAARVLRLRGERQSAPDRLRHQGDYRLWQEALIRLTWPLQIKGIITTWQLELVA</sequence>
<proteinExistence type="predicted"/>
<dbReference type="AlphaFoldDB" id="A0A3A9J6V2"/>
<name>A0A3A9J6V2_9PROT</name>
<dbReference type="Proteomes" id="UP000274097">
    <property type="component" value="Unassembled WGS sequence"/>
</dbReference>